<dbReference type="RefSeq" id="WP_016402830.1">
    <property type="nucleotide sequence ID" value="NZ_BARX01000023.1"/>
</dbReference>
<dbReference type="EMBL" id="BARX01000023">
    <property type="protein sequence ID" value="GAD03063.1"/>
    <property type="molecule type" value="Genomic_DNA"/>
</dbReference>
<dbReference type="OrthoDB" id="7066780at2"/>
<comment type="function">
    <text evidence="5">Modulates RecA activity.</text>
</comment>
<dbReference type="Pfam" id="PF21981">
    <property type="entry name" value="RecX_HTH3"/>
    <property type="match status" value="1"/>
</dbReference>
<evidence type="ECO:0000313" key="9">
    <source>
        <dbReference type="EMBL" id="GAD03063.1"/>
    </source>
</evidence>
<dbReference type="Pfam" id="PF21982">
    <property type="entry name" value="RecX_HTH1"/>
    <property type="match status" value="1"/>
</dbReference>
<accession>R9PP56</accession>
<dbReference type="InterPro" id="IPR003783">
    <property type="entry name" value="Regulatory_RecX"/>
</dbReference>
<dbReference type="PANTHER" id="PTHR33602:SF1">
    <property type="entry name" value="REGULATORY PROTEIN RECX FAMILY PROTEIN"/>
    <property type="match status" value="1"/>
</dbReference>
<evidence type="ECO:0000259" key="7">
    <source>
        <dbReference type="Pfam" id="PF21981"/>
    </source>
</evidence>
<sequence length="149" mass="17582">MTNRSALHTTIDLLSRRSYSQQQLLQKLRQKGYQDDEVSDALEYAQQNAWLDDRSYAASLTRARVSKGYGKNYIKQYLQTKGISGDLAIEVLEQDDWDWYQAIELCFNKKFKQGLPSDRMQKQKCTAYLFRRGFDFELINILYSELQQQ</sequence>
<organism evidence="9 10">
    <name type="scientific">Agarivorans albus MKT 106</name>
    <dbReference type="NCBI Taxonomy" id="1331007"/>
    <lineage>
        <taxon>Bacteria</taxon>
        <taxon>Pseudomonadati</taxon>
        <taxon>Pseudomonadota</taxon>
        <taxon>Gammaproteobacteria</taxon>
        <taxon>Alteromonadales</taxon>
        <taxon>Alteromonadaceae</taxon>
        <taxon>Agarivorans</taxon>
    </lineage>
</organism>
<dbReference type="Pfam" id="PF02631">
    <property type="entry name" value="RecX_HTH2"/>
    <property type="match status" value="1"/>
</dbReference>
<protein>
    <recommendedName>
        <fullName evidence="3 5">Regulatory protein RecX</fullName>
    </recommendedName>
</protein>
<comment type="subcellular location">
    <subcellularLocation>
        <location evidence="1 5">Cytoplasm</location>
    </subcellularLocation>
</comment>
<keyword evidence="4 5" id="KW-0963">Cytoplasm</keyword>
<evidence type="ECO:0000256" key="3">
    <source>
        <dbReference type="ARBA" id="ARBA00018111"/>
    </source>
</evidence>
<dbReference type="PANTHER" id="PTHR33602">
    <property type="entry name" value="REGULATORY PROTEIN RECX FAMILY PROTEIN"/>
    <property type="match status" value="1"/>
</dbReference>
<dbReference type="InterPro" id="IPR053925">
    <property type="entry name" value="RecX_HTH_3rd"/>
</dbReference>
<proteinExistence type="inferred from homology"/>
<evidence type="ECO:0000259" key="6">
    <source>
        <dbReference type="Pfam" id="PF02631"/>
    </source>
</evidence>
<feature type="domain" description="RecX second three-helical" evidence="6">
    <location>
        <begin position="52"/>
        <end position="92"/>
    </location>
</feature>
<gene>
    <name evidence="5" type="primary">recX</name>
    <name evidence="9" type="ORF">AALB_3143</name>
</gene>
<dbReference type="Proteomes" id="UP000014461">
    <property type="component" value="Unassembled WGS sequence"/>
</dbReference>
<keyword evidence="10" id="KW-1185">Reference proteome</keyword>
<name>R9PP56_AGAAL</name>
<reference evidence="9" key="1">
    <citation type="journal article" date="2013" name="Genome Announc.">
        <title>Draft Genome Sequence of Agarivorans albus Strain MKT 106T, an Agarolytic Marine Bacterium.</title>
        <authorList>
            <person name="Yasuike M."/>
            <person name="Nakamura Y."/>
            <person name="Kai W."/>
            <person name="Fujiwara A."/>
            <person name="Fukui Y."/>
            <person name="Satomi M."/>
            <person name="Sano M."/>
        </authorList>
    </citation>
    <scope>NUCLEOTIDE SEQUENCE [LARGE SCALE GENOMIC DNA]</scope>
</reference>
<dbReference type="GO" id="GO:0005737">
    <property type="term" value="C:cytoplasm"/>
    <property type="evidence" value="ECO:0007669"/>
    <property type="project" value="UniProtKB-SubCell"/>
</dbReference>
<dbReference type="HAMAP" id="MF_01114">
    <property type="entry name" value="RecX"/>
    <property type="match status" value="1"/>
</dbReference>
<evidence type="ECO:0000259" key="8">
    <source>
        <dbReference type="Pfam" id="PF21982"/>
    </source>
</evidence>
<dbReference type="InterPro" id="IPR053926">
    <property type="entry name" value="RecX_HTH_1st"/>
</dbReference>
<dbReference type="InterPro" id="IPR036388">
    <property type="entry name" value="WH-like_DNA-bd_sf"/>
</dbReference>
<evidence type="ECO:0000256" key="5">
    <source>
        <dbReference type="HAMAP-Rule" id="MF_01114"/>
    </source>
</evidence>
<dbReference type="InterPro" id="IPR053924">
    <property type="entry name" value="RecX_HTH_2nd"/>
</dbReference>
<dbReference type="GO" id="GO:0006282">
    <property type="term" value="P:regulation of DNA repair"/>
    <property type="evidence" value="ECO:0007669"/>
    <property type="project" value="UniProtKB-UniRule"/>
</dbReference>
<comment type="similarity">
    <text evidence="2 5">Belongs to the RecX family.</text>
</comment>
<dbReference type="STRING" id="1331007.AALB_3143"/>
<evidence type="ECO:0000256" key="4">
    <source>
        <dbReference type="ARBA" id="ARBA00022490"/>
    </source>
</evidence>
<dbReference type="AlphaFoldDB" id="R9PP56"/>
<feature type="domain" description="RecX first three-helical" evidence="8">
    <location>
        <begin position="7"/>
        <end position="44"/>
    </location>
</feature>
<evidence type="ECO:0000256" key="1">
    <source>
        <dbReference type="ARBA" id="ARBA00004496"/>
    </source>
</evidence>
<evidence type="ECO:0000313" key="10">
    <source>
        <dbReference type="Proteomes" id="UP000014461"/>
    </source>
</evidence>
<comment type="caution">
    <text evidence="9">The sequence shown here is derived from an EMBL/GenBank/DDBJ whole genome shotgun (WGS) entry which is preliminary data.</text>
</comment>
<feature type="domain" description="RecX third three-helical" evidence="7">
    <location>
        <begin position="100"/>
        <end position="140"/>
    </location>
</feature>
<evidence type="ECO:0000256" key="2">
    <source>
        <dbReference type="ARBA" id="ARBA00009695"/>
    </source>
</evidence>
<dbReference type="Gene3D" id="1.10.10.10">
    <property type="entry name" value="Winged helix-like DNA-binding domain superfamily/Winged helix DNA-binding domain"/>
    <property type="match status" value="3"/>
</dbReference>